<dbReference type="NCBIfam" id="TIGR00787">
    <property type="entry name" value="dctP"/>
    <property type="match status" value="1"/>
</dbReference>
<sequence>MKKLIGVGLVFVLCVALWAVPASAAQVVKIAHIDPADPFMSADHSCAVVFKSMVESGTNGEIEVNVFPSSVLGSSRDLMAMLKAGQIQIFLSSVGGIGTFFPEIGVLDTPFAIPNMSVAWEVFDGWFGDELKEKILEKTGIRCLEILDQGGFFHFTNNKRPITSLEDMKGIKFRTMTLPSHIAFFRSMGASAIPISWSEVYTSLQTGVADGQHNPFAPILGSKLYEVQEYLTLSGHIWSTHWFLVNDEWYQSLTDEQKLVVRNAANVGKVAGRGITKIYESSEKGIPLVSKSMEINALSPTDKAEFAAVTIPAMKEWVKENLGEEGVALQEDFLKAIEEARDKLGY</sequence>
<evidence type="ECO:0000313" key="7">
    <source>
        <dbReference type="Proteomes" id="UP000649604"/>
    </source>
</evidence>
<keyword evidence="4 5" id="KW-0732">Signal</keyword>
<comment type="subcellular location">
    <subcellularLocation>
        <location evidence="1">Cell envelope</location>
    </subcellularLocation>
</comment>
<protein>
    <submittedName>
        <fullName evidence="6">DctP family TRAP transporter solute-binding subunit</fullName>
    </submittedName>
</protein>
<dbReference type="Gene3D" id="3.40.190.170">
    <property type="entry name" value="Bacterial extracellular solute-binding protein, family 7"/>
    <property type="match status" value="1"/>
</dbReference>
<evidence type="ECO:0000256" key="4">
    <source>
        <dbReference type="ARBA" id="ARBA00022729"/>
    </source>
</evidence>
<comment type="caution">
    <text evidence="6">The sequence shown here is derived from an EMBL/GenBank/DDBJ whole genome shotgun (WGS) entry which is preliminary data.</text>
</comment>
<name>A0A9D5Q598_9BACT</name>
<dbReference type="Pfam" id="PF03480">
    <property type="entry name" value="DctP"/>
    <property type="match status" value="1"/>
</dbReference>
<dbReference type="PANTHER" id="PTHR33376:SF4">
    <property type="entry name" value="SIALIC ACID-BINDING PERIPLASMIC PROTEIN SIAP"/>
    <property type="match status" value="1"/>
</dbReference>
<evidence type="ECO:0000313" key="6">
    <source>
        <dbReference type="EMBL" id="MBD3324599.1"/>
    </source>
</evidence>
<evidence type="ECO:0000256" key="1">
    <source>
        <dbReference type="ARBA" id="ARBA00004196"/>
    </source>
</evidence>
<dbReference type="InterPro" id="IPR038404">
    <property type="entry name" value="TRAP_DctP_sf"/>
</dbReference>
<evidence type="ECO:0000256" key="2">
    <source>
        <dbReference type="ARBA" id="ARBA00009023"/>
    </source>
</evidence>
<accession>A0A9D5Q598</accession>
<dbReference type="InterPro" id="IPR018389">
    <property type="entry name" value="DctP_fam"/>
</dbReference>
<dbReference type="GO" id="GO:0030288">
    <property type="term" value="C:outer membrane-bounded periplasmic space"/>
    <property type="evidence" value="ECO:0007669"/>
    <property type="project" value="InterPro"/>
</dbReference>
<dbReference type="NCBIfam" id="NF037995">
    <property type="entry name" value="TRAP_S1"/>
    <property type="match status" value="1"/>
</dbReference>
<dbReference type="AlphaFoldDB" id="A0A9D5Q598"/>
<proteinExistence type="inferred from homology"/>
<dbReference type="CDD" id="cd13677">
    <property type="entry name" value="PBP2_TRAP_SBP_like_6"/>
    <property type="match status" value="1"/>
</dbReference>
<evidence type="ECO:0000256" key="5">
    <source>
        <dbReference type="SAM" id="SignalP"/>
    </source>
</evidence>
<gene>
    <name evidence="6" type="ORF">GF339_08445</name>
</gene>
<feature type="chain" id="PRO_5039480612" evidence="5">
    <location>
        <begin position="25"/>
        <end position="346"/>
    </location>
</feature>
<organism evidence="6 7">
    <name type="scientific">candidate division KSB3 bacterium</name>
    <dbReference type="NCBI Taxonomy" id="2044937"/>
    <lineage>
        <taxon>Bacteria</taxon>
        <taxon>candidate division KSB3</taxon>
    </lineage>
</organism>
<dbReference type="InterPro" id="IPR004682">
    <property type="entry name" value="TRAP_DctP"/>
</dbReference>
<comment type="similarity">
    <text evidence="2">Belongs to the bacterial solute-binding protein 7 family.</text>
</comment>
<dbReference type="PIRSF" id="PIRSF006470">
    <property type="entry name" value="DctB"/>
    <property type="match status" value="1"/>
</dbReference>
<keyword evidence="3" id="KW-0813">Transport</keyword>
<dbReference type="GO" id="GO:0055085">
    <property type="term" value="P:transmembrane transport"/>
    <property type="evidence" value="ECO:0007669"/>
    <property type="project" value="InterPro"/>
</dbReference>
<dbReference type="Proteomes" id="UP000649604">
    <property type="component" value="Unassembled WGS sequence"/>
</dbReference>
<feature type="signal peptide" evidence="5">
    <location>
        <begin position="1"/>
        <end position="24"/>
    </location>
</feature>
<evidence type="ECO:0000256" key="3">
    <source>
        <dbReference type="ARBA" id="ARBA00022448"/>
    </source>
</evidence>
<reference evidence="6" key="1">
    <citation type="submission" date="2019-11" db="EMBL/GenBank/DDBJ databases">
        <title>Microbial mats filling the niche in hypersaline microbial mats.</title>
        <authorList>
            <person name="Wong H.L."/>
            <person name="Macleod F.I."/>
            <person name="White R.A. III"/>
            <person name="Burns B.P."/>
        </authorList>
    </citation>
    <scope>NUCLEOTIDE SEQUENCE</scope>
    <source>
        <strain evidence="6">Rbin_158</strain>
    </source>
</reference>
<dbReference type="PANTHER" id="PTHR33376">
    <property type="match status" value="1"/>
</dbReference>
<dbReference type="EMBL" id="WJJP01000264">
    <property type="protein sequence ID" value="MBD3324599.1"/>
    <property type="molecule type" value="Genomic_DNA"/>
</dbReference>